<accession>A0A822XR84</accession>
<comment type="caution">
    <text evidence="1">The sequence shown here is derived from an EMBL/GenBank/DDBJ whole genome shotgun (WGS) entry which is preliminary data.</text>
</comment>
<dbReference type="EMBL" id="DUZY01000001">
    <property type="protein sequence ID" value="DAD22173.1"/>
    <property type="molecule type" value="Genomic_DNA"/>
</dbReference>
<name>A0A822XR84_NELNU</name>
<evidence type="ECO:0000313" key="1">
    <source>
        <dbReference type="EMBL" id="DAD22173.1"/>
    </source>
</evidence>
<reference evidence="1 2" key="1">
    <citation type="journal article" date="2020" name="Mol. Biol. Evol.">
        <title>Distinct Expression and Methylation Patterns for Genes with Different Fates following a Single Whole-Genome Duplication in Flowering Plants.</title>
        <authorList>
            <person name="Shi T."/>
            <person name="Rahmani R.S."/>
            <person name="Gugger P.F."/>
            <person name="Wang M."/>
            <person name="Li H."/>
            <person name="Zhang Y."/>
            <person name="Li Z."/>
            <person name="Wang Q."/>
            <person name="Van de Peer Y."/>
            <person name="Marchal K."/>
            <person name="Chen J."/>
        </authorList>
    </citation>
    <scope>NUCLEOTIDE SEQUENCE [LARGE SCALE GENOMIC DNA]</scope>
    <source>
        <tissue evidence="1">Leaf</tissue>
    </source>
</reference>
<protein>
    <submittedName>
        <fullName evidence="1">Uncharacterized protein</fullName>
    </submittedName>
</protein>
<sequence length="44" mass="4938">MASHCESSFESHATIFTLPTFSWHSSLLNVASCRMKVHTLSQNL</sequence>
<dbReference type="AlphaFoldDB" id="A0A822XR84"/>
<dbReference type="Proteomes" id="UP000607653">
    <property type="component" value="Unassembled WGS sequence"/>
</dbReference>
<organism evidence="1 2">
    <name type="scientific">Nelumbo nucifera</name>
    <name type="common">Sacred lotus</name>
    <dbReference type="NCBI Taxonomy" id="4432"/>
    <lineage>
        <taxon>Eukaryota</taxon>
        <taxon>Viridiplantae</taxon>
        <taxon>Streptophyta</taxon>
        <taxon>Embryophyta</taxon>
        <taxon>Tracheophyta</taxon>
        <taxon>Spermatophyta</taxon>
        <taxon>Magnoliopsida</taxon>
        <taxon>Proteales</taxon>
        <taxon>Nelumbonaceae</taxon>
        <taxon>Nelumbo</taxon>
    </lineage>
</organism>
<evidence type="ECO:0000313" key="2">
    <source>
        <dbReference type="Proteomes" id="UP000607653"/>
    </source>
</evidence>
<proteinExistence type="predicted"/>
<keyword evidence="2" id="KW-1185">Reference proteome</keyword>
<gene>
    <name evidence="1" type="ORF">HUJ06_023636</name>
</gene>